<evidence type="ECO:0000256" key="6">
    <source>
        <dbReference type="ARBA" id="ARBA00023186"/>
    </source>
</evidence>
<dbReference type="Gene3D" id="1.25.40.10">
    <property type="entry name" value="Tetratricopeptide repeat domain"/>
    <property type="match status" value="1"/>
</dbReference>
<dbReference type="GO" id="GO:0044877">
    <property type="term" value="F:protein-containing complex binding"/>
    <property type="evidence" value="ECO:0007669"/>
    <property type="project" value="InterPro"/>
</dbReference>
<keyword evidence="4 9" id="KW-1133">Transmembrane helix</keyword>
<keyword evidence="5 9" id="KW-0472">Membrane</keyword>
<evidence type="ECO:0000256" key="3">
    <source>
        <dbReference type="ARBA" id="ARBA00022692"/>
    </source>
</evidence>
<dbReference type="EMBL" id="JAGSPN010000009">
    <property type="protein sequence ID" value="MBR7782997.1"/>
    <property type="molecule type" value="Genomic_DNA"/>
</dbReference>
<name>A0A941I5P2_9BURK</name>
<sequence>MAYDLEEQEQLANLKAVWKQYGNIATWVLIAGLGSYAGWSYWNSFQQSKSSEASVLFEELNKAVSAKDDKQVQRVAVDLKDRFPSSHYVEMAALIAAKSAYDSGDIKHAKELLASVVTASKNEEYRALAKIRLSGLLLDEKLIDEANKLIDSEFPEEFLADQADRRGDILIAQGKIDEARKAYQTALEKMKDKAAGKPLVQIKLDAIGGSADKS</sequence>
<evidence type="ECO:0000256" key="9">
    <source>
        <dbReference type="SAM" id="Phobius"/>
    </source>
</evidence>
<dbReference type="PIRSF" id="PIRSF006170">
    <property type="entry name" value="YfgM"/>
    <property type="match status" value="1"/>
</dbReference>
<evidence type="ECO:0000259" key="10">
    <source>
        <dbReference type="Pfam" id="PF09976"/>
    </source>
</evidence>
<evidence type="ECO:0000256" key="2">
    <source>
        <dbReference type="ARBA" id="ARBA00022475"/>
    </source>
</evidence>
<keyword evidence="12" id="KW-1185">Reference proteome</keyword>
<keyword evidence="2" id="KW-1003">Cell membrane</keyword>
<dbReference type="AlphaFoldDB" id="A0A941I5P2"/>
<keyword evidence="3 9" id="KW-0812">Transmembrane</keyword>
<dbReference type="Pfam" id="PF09976">
    <property type="entry name" value="TPR_21"/>
    <property type="match status" value="1"/>
</dbReference>
<evidence type="ECO:0000256" key="4">
    <source>
        <dbReference type="ARBA" id="ARBA00022989"/>
    </source>
</evidence>
<evidence type="ECO:0000256" key="5">
    <source>
        <dbReference type="ARBA" id="ARBA00023136"/>
    </source>
</evidence>
<evidence type="ECO:0000256" key="8">
    <source>
        <dbReference type="ARBA" id="ARBA00024235"/>
    </source>
</evidence>
<comment type="caution">
    <text evidence="11">The sequence shown here is derived from an EMBL/GenBank/DDBJ whole genome shotgun (WGS) entry which is preliminary data.</text>
</comment>
<keyword evidence="6" id="KW-0143">Chaperone</keyword>
<comment type="similarity">
    <text evidence="7">Belongs to the YfgM family.</text>
</comment>
<dbReference type="GO" id="GO:0005886">
    <property type="term" value="C:plasma membrane"/>
    <property type="evidence" value="ECO:0007669"/>
    <property type="project" value="UniProtKB-SubCell"/>
</dbReference>
<reference evidence="11" key="1">
    <citation type="submission" date="2021-04" db="EMBL/GenBank/DDBJ databases">
        <title>novel species isolated from subtropical streams in China.</title>
        <authorList>
            <person name="Lu H."/>
        </authorList>
    </citation>
    <scope>NUCLEOTIDE SEQUENCE</scope>
    <source>
        <strain evidence="11">LFS511W</strain>
    </source>
</reference>
<evidence type="ECO:0000256" key="1">
    <source>
        <dbReference type="ARBA" id="ARBA00004401"/>
    </source>
</evidence>
<dbReference type="PANTHER" id="PTHR38035:SF1">
    <property type="entry name" value="ANCILLARY SECYEG TRANSLOCON SUBUNIT"/>
    <property type="match status" value="1"/>
</dbReference>
<dbReference type="RefSeq" id="WP_212688287.1">
    <property type="nucleotide sequence ID" value="NZ_JAGSPN010000009.1"/>
</dbReference>
<evidence type="ECO:0000313" key="12">
    <source>
        <dbReference type="Proteomes" id="UP000680067"/>
    </source>
</evidence>
<gene>
    <name evidence="11" type="ORF">KDM89_12650</name>
</gene>
<proteinExistence type="inferred from homology"/>
<organism evidence="11 12">
    <name type="scientific">Undibacterium luofuense</name>
    <dbReference type="NCBI Taxonomy" id="2828733"/>
    <lineage>
        <taxon>Bacteria</taxon>
        <taxon>Pseudomonadati</taxon>
        <taxon>Pseudomonadota</taxon>
        <taxon>Betaproteobacteria</taxon>
        <taxon>Burkholderiales</taxon>
        <taxon>Oxalobacteraceae</taxon>
        <taxon>Undibacterium</taxon>
    </lineage>
</organism>
<dbReference type="Proteomes" id="UP000680067">
    <property type="component" value="Unassembled WGS sequence"/>
</dbReference>
<accession>A0A941I5P2</accession>
<dbReference type="InterPro" id="IPR026039">
    <property type="entry name" value="YfgM"/>
</dbReference>
<comment type="subcellular location">
    <subcellularLocation>
        <location evidence="1">Cell membrane</location>
        <topology evidence="1">Single-pass type II membrane protein</topology>
    </subcellularLocation>
</comment>
<feature type="transmembrane region" description="Helical" evidence="9">
    <location>
        <begin position="21"/>
        <end position="42"/>
    </location>
</feature>
<evidence type="ECO:0000256" key="7">
    <source>
        <dbReference type="ARBA" id="ARBA00024197"/>
    </source>
</evidence>
<protein>
    <recommendedName>
        <fullName evidence="8">Ancillary SecYEG translocon subunit</fullName>
    </recommendedName>
</protein>
<dbReference type="InterPro" id="IPR018704">
    <property type="entry name" value="SecYEG/CpoB_TPR"/>
</dbReference>
<dbReference type="InterPro" id="IPR011990">
    <property type="entry name" value="TPR-like_helical_dom_sf"/>
</dbReference>
<evidence type="ECO:0000313" key="11">
    <source>
        <dbReference type="EMBL" id="MBR7782997.1"/>
    </source>
</evidence>
<dbReference type="PANTHER" id="PTHR38035">
    <property type="entry name" value="UPF0070 PROTEIN YFGM"/>
    <property type="match status" value="1"/>
</dbReference>
<feature type="domain" description="Ancillary SecYEG translocon subunit/Cell division coordinator CpoB TPR" evidence="10">
    <location>
        <begin position="15"/>
        <end position="208"/>
    </location>
</feature>
<dbReference type="SUPFAM" id="SSF48452">
    <property type="entry name" value="TPR-like"/>
    <property type="match status" value="1"/>
</dbReference>